<protein>
    <submittedName>
        <fullName evidence="1">Uncharacterized protein</fullName>
    </submittedName>
</protein>
<dbReference type="EMBL" id="CADCTO010000206">
    <property type="protein sequence ID" value="CAA9244781.1"/>
    <property type="molecule type" value="Genomic_DNA"/>
</dbReference>
<dbReference type="AlphaFoldDB" id="A0A6J4I808"/>
<reference evidence="1" key="1">
    <citation type="submission" date="2020-02" db="EMBL/GenBank/DDBJ databases">
        <authorList>
            <person name="Meier V. D."/>
        </authorList>
    </citation>
    <scope>NUCLEOTIDE SEQUENCE</scope>
    <source>
        <strain evidence="1">AVDCRST_MAG63</strain>
    </source>
</reference>
<proteinExistence type="predicted"/>
<gene>
    <name evidence="1" type="ORF">AVDCRST_MAG63-1608</name>
</gene>
<evidence type="ECO:0000313" key="1">
    <source>
        <dbReference type="EMBL" id="CAA9244781.1"/>
    </source>
</evidence>
<organism evidence="1">
    <name type="scientific">uncultured Armatimonadetes bacterium</name>
    <dbReference type="NCBI Taxonomy" id="157466"/>
    <lineage>
        <taxon>Bacteria</taxon>
        <taxon>Bacillati</taxon>
        <taxon>Armatimonadota</taxon>
        <taxon>environmental samples</taxon>
    </lineage>
</organism>
<accession>A0A6J4I808</accession>
<sequence length="52" mass="5928">METAVAAHGGVVLPGLRHLLDPLGRQRARRERVNTHELRHRALFYPDRAAFV</sequence>
<name>A0A6J4I808_9BACT</name>